<feature type="transmembrane region" description="Helical" evidence="6">
    <location>
        <begin position="466"/>
        <end position="490"/>
    </location>
</feature>
<feature type="domain" description="Dendritic cell-specific transmembrane protein-like" evidence="7">
    <location>
        <begin position="412"/>
        <end position="601"/>
    </location>
</feature>
<dbReference type="Pfam" id="PF07782">
    <property type="entry name" value="DC_STAMP"/>
    <property type="match status" value="1"/>
</dbReference>
<keyword evidence="4 6" id="KW-0472">Membrane</keyword>
<evidence type="ECO:0000256" key="6">
    <source>
        <dbReference type="SAM" id="Phobius"/>
    </source>
</evidence>
<dbReference type="Pfam" id="PF26037">
    <property type="entry name" value="zf-RING_DCST1_C"/>
    <property type="match status" value="1"/>
</dbReference>
<feature type="domain" description="E3 ubiquitin-protein ligase DCST1-like C-terminal" evidence="8">
    <location>
        <begin position="655"/>
        <end position="701"/>
    </location>
</feature>
<feature type="compositionally biased region" description="Basic and acidic residues" evidence="5">
    <location>
        <begin position="1096"/>
        <end position="1107"/>
    </location>
</feature>
<evidence type="ECO:0008006" key="11">
    <source>
        <dbReference type="Google" id="ProtNLM"/>
    </source>
</evidence>
<keyword evidence="10" id="KW-1185">Reference proteome</keyword>
<proteinExistence type="predicted"/>
<dbReference type="InterPro" id="IPR051856">
    <property type="entry name" value="CSR-E3_Ligase_Protein"/>
</dbReference>
<evidence type="ECO:0000256" key="5">
    <source>
        <dbReference type="SAM" id="MobiDB-lite"/>
    </source>
</evidence>
<dbReference type="GO" id="GO:0016020">
    <property type="term" value="C:membrane"/>
    <property type="evidence" value="ECO:0007669"/>
    <property type="project" value="UniProtKB-SubCell"/>
</dbReference>
<gene>
    <name evidence="9" type="ORF">PSYICH_LOCUS10322</name>
</gene>
<name>A0A9P0CWG1_9CUCU</name>
<evidence type="ECO:0000259" key="7">
    <source>
        <dbReference type="Pfam" id="PF07782"/>
    </source>
</evidence>
<keyword evidence="3 6" id="KW-1133">Transmembrane helix</keyword>
<sequence>MAFVRLIAIAHNLNNHRNTLVKEKEESIQYQQTGKKKFKFQWIAVKFRAKCKRFKRRIFYCWCCKTFCFNLQHSGSVENYVLKSLLGFLGGLILTYIFFMIFVFQLNVKISIATVICAMLGCVLVNGLAFSSKIRCIVFLTLPHFFSKKGRELLVAYAISLVLSGPAQNILNNLGILSESLACGQEQLKSVLRQIFEVIKKPFYAIKDAIKKVIATVKVVIKKIKEILIKIKRIIMAIVRVIKAAFMFLAKIINICNKELGTPFERCGRVFDNAIADCNAKLGAMFSWMCSITYIIKSVCYIVKIFDFVCLIVDFISNSIIGVVMRKIKGFIRHIRTMFYVRIKFSHSFHYESKADKSISEIAKDIQNEVKQRIKAATAIFQLAFVAAGMFIILLVCKVLIYRYRFLTNDGFDNKYVTEDFFQLDMRRAKHNRETVLPLNKKEEKLYVKLKSTKLTDVESKQLRKAIMNLLTVTIKAAIFMAYDYALCWIMEMIKYYGRFQSKVQAPNIPLPHISGKGMLADLLGSIVKAFQPMGLTLEIDTVPCLPTPIPPDYDRYLQILTLLILCWVMTILEPYGLRFRIYILTYYHPVRGKQRAIWLYNKILRKRTSFLKFARRQLRRKFFGGKDIEKVTCKEFLSAHFGIFAFCLDQSQTACLLCGKVFRETDSEKPIRCATPGCAGTYCDECFADLRNLCTVCLAPIEYGDYSDLSEEKDSSEEDLPKLSKKKKRKCPWKDFLSKYCKKKSRKRLSDEEIPLVPIPRTSKRTLIEVTGEEKDVDEIENDEESIIKEPKYETEDEDIEVLDEGIESGGIDDLGNASSASTDYSFSYQYNKLESSPDIPETSRKDVEKQEIRDYASMENFRYAEVDDNDALIIYEKAKHTDENLFKKEESSQTPTDRKHSKQNSTVVRCPYHPEVGLTDGKQSKQTSTISLIECPCQLEDEKKIDTGTVISGENLKSERESKHIDFVGLSGLESEKFKRKAKRKRKKTTVLCSCSDSNEEGIEFWEKTSMVAVPKKSTTSTNTRKDKRDRWQGSYKCKKPSSYKSSIAEEENTSNSEEYSSSSELRSLLDAKVKSDDNKKDTEMRGETSGTSGRKEEKEKKVKTDKPSKFIMFFKRVIPKYKIQHEK</sequence>
<dbReference type="AlphaFoldDB" id="A0A9P0CWG1"/>
<dbReference type="OrthoDB" id="6598372at2759"/>
<evidence type="ECO:0000313" key="10">
    <source>
        <dbReference type="Proteomes" id="UP001153636"/>
    </source>
</evidence>
<evidence type="ECO:0000256" key="2">
    <source>
        <dbReference type="ARBA" id="ARBA00022692"/>
    </source>
</evidence>
<dbReference type="Proteomes" id="UP001153636">
    <property type="component" value="Chromosome 4"/>
</dbReference>
<dbReference type="InterPro" id="IPR012858">
    <property type="entry name" value="DC_STAMP-like"/>
</dbReference>
<reference evidence="9" key="1">
    <citation type="submission" date="2022-01" db="EMBL/GenBank/DDBJ databases">
        <authorList>
            <person name="King R."/>
        </authorList>
    </citation>
    <scope>NUCLEOTIDE SEQUENCE</scope>
</reference>
<evidence type="ECO:0000313" key="9">
    <source>
        <dbReference type="EMBL" id="CAH1109561.1"/>
    </source>
</evidence>
<comment type="subcellular location">
    <subcellularLocation>
        <location evidence="1">Membrane</location>
        <topology evidence="1">Multi-pass membrane protein</topology>
    </subcellularLocation>
</comment>
<feature type="region of interest" description="Disordered" evidence="5">
    <location>
        <begin position="1016"/>
        <end position="1107"/>
    </location>
</feature>
<dbReference type="PANTHER" id="PTHR21041:SF9">
    <property type="entry name" value="DENDRITIC CELL-SPECIFIC TRANSMEMBRANE PROTEIN-LIKE DOMAIN-CONTAINING PROTEIN"/>
    <property type="match status" value="1"/>
</dbReference>
<feature type="transmembrane region" description="Helical" evidence="6">
    <location>
        <begin position="110"/>
        <end position="132"/>
    </location>
</feature>
<dbReference type="Pfam" id="PF26039">
    <property type="entry name" value="Dcst2"/>
    <property type="match status" value="1"/>
</dbReference>
<feature type="compositionally biased region" description="Low complexity" evidence="5">
    <location>
        <begin position="1056"/>
        <end position="1069"/>
    </location>
</feature>
<dbReference type="InterPro" id="IPR058842">
    <property type="entry name" value="DCST1_C"/>
</dbReference>
<feature type="transmembrane region" description="Helical" evidence="6">
    <location>
        <begin position="379"/>
        <end position="401"/>
    </location>
</feature>
<feature type="transmembrane region" description="Helical" evidence="6">
    <location>
        <begin position="302"/>
        <end position="325"/>
    </location>
</feature>
<evidence type="ECO:0000259" key="8">
    <source>
        <dbReference type="Pfam" id="PF26037"/>
    </source>
</evidence>
<protein>
    <recommendedName>
        <fullName evidence="11">Dendritic cell-specific transmembrane protein-like domain-containing protein</fullName>
    </recommendedName>
</protein>
<keyword evidence="2 6" id="KW-0812">Transmembrane</keyword>
<feature type="transmembrane region" description="Helical" evidence="6">
    <location>
        <begin position="85"/>
        <end position="104"/>
    </location>
</feature>
<evidence type="ECO:0000256" key="3">
    <source>
        <dbReference type="ARBA" id="ARBA00022989"/>
    </source>
</evidence>
<feature type="compositionally biased region" description="Basic and acidic residues" evidence="5">
    <location>
        <begin position="1070"/>
        <end position="1089"/>
    </location>
</feature>
<dbReference type="EMBL" id="OV651816">
    <property type="protein sequence ID" value="CAH1109561.1"/>
    <property type="molecule type" value="Genomic_DNA"/>
</dbReference>
<accession>A0A9P0CWG1</accession>
<organism evidence="9 10">
    <name type="scientific">Psylliodes chrysocephalus</name>
    <dbReference type="NCBI Taxonomy" id="3402493"/>
    <lineage>
        <taxon>Eukaryota</taxon>
        <taxon>Metazoa</taxon>
        <taxon>Ecdysozoa</taxon>
        <taxon>Arthropoda</taxon>
        <taxon>Hexapoda</taxon>
        <taxon>Insecta</taxon>
        <taxon>Pterygota</taxon>
        <taxon>Neoptera</taxon>
        <taxon>Endopterygota</taxon>
        <taxon>Coleoptera</taxon>
        <taxon>Polyphaga</taxon>
        <taxon>Cucujiformia</taxon>
        <taxon>Chrysomeloidea</taxon>
        <taxon>Chrysomelidae</taxon>
        <taxon>Galerucinae</taxon>
        <taxon>Alticini</taxon>
        <taxon>Psylliodes</taxon>
    </lineage>
</organism>
<evidence type="ECO:0000256" key="1">
    <source>
        <dbReference type="ARBA" id="ARBA00004141"/>
    </source>
</evidence>
<dbReference type="PANTHER" id="PTHR21041">
    <property type="entry name" value="DENDRITIC CELL-SPECIFIC TRANSMEMBRANE PROTEIN"/>
    <property type="match status" value="1"/>
</dbReference>
<feature type="region of interest" description="Disordered" evidence="5">
    <location>
        <begin position="887"/>
        <end position="909"/>
    </location>
</feature>
<evidence type="ECO:0000256" key="4">
    <source>
        <dbReference type="ARBA" id="ARBA00023136"/>
    </source>
</evidence>